<proteinExistence type="predicted"/>
<keyword evidence="2" id="KW-0732">Signal</keyword>
<evidence type="ECO:0000313" key="4">
    <source>
        <dbReference type="Proteomes" id="UP001168821"/>
    </source>
</evidence>
<sequence length="238" mass="28697">MQKIVICLFFFVIATSQTFFIQSKDLKKILQYFPKAFEVDTNPRHRQIHHRHRENDNRYRDEYVHDNYDRSYDSAEHRRSGVKNPKGKVGRIHNDKALHHSHIDCDHPDHHHHHHQNRYPSEDRVEKYYSKNTEEMNDHYSQNERRSYQDEKKKVSAQNDKDYEQNVYEKIAQDKQGNLSYKNKDYVTGVLIAIPKIKNDEDVNGYYKDNKQQNVFFQHLLKADEDEDHIPSSSSYLY</sequence>
<feature type="signal peptide" evidence="2">
    <location>
        <begin position="1"/>
        <end position="16"/>
    </location>
</feature>
<feature type="compositionally biased region" description="Basic and acidic residues" evidence="1">
    <location>
        <begin position="120"/>
        <end position="161"/>
    </location>
</feature>
<accession>A0AA38MKC4</accession>
<feature type="region of interest" description="Disordered" evidence="1">
    <location>
        <begin position="101"/>
        <end position="161"/>
    </location>
</feature>
<feature type="chain" id="PRO_5041300110" evidence="2">
    <location>
        <begin position="17"/>
        <end position="238"/>
    </location>
</feature>
<gene>
    <name evidence="3" type="ORF">Zmor_010857</name>
</gene>
<dbReference type="AlphaFoldDB" id="A0AA38MKC4"/>
<dbReference type="Proteomes" id="UP001168821">
    <property type="component" value="Unassembled WGS sequence"/>
</dbReference>
<evidence type="ECO:0000313" key="3">
    <source>
        <dbReference type="EMBL" id="KAJ3659152.1"/>
    </source>
</evidence>
<evidence type="ECO:0000256" key="1">
    <source>
        <dbReference type="SAM" id="MobiDB-lite"/>
    </source>
</evidence>
<protein>
    <submittedName>
        <fullName evidence="3">Uncharacterized protein</fullName>
    </submittedName>
</protein>
<evidence type="ECO:0000256" key="2">
    <source>
        <dbReference type="SAM" id="SignalP"/>
    </source>
</evidence>
<keyword evidence="4" id="KW-1185">Reference proteome</keyword>
<dbReference type="EMBL" id="JALNTZ010000003">
    <property type="protein sequence ID" value="KAJ3659152.1"/>
    <property type="molecule type" value="Genomic_DNA"/>
</dbReference>
<organism evidence="3 4">
    <name type="scientific">Zophobas morio</name>
    <dbReference type="NCBI Taxonomy" id="2755281"/>
    <lineage>
        <taxon>Eukaryota</taxon>
        <taxon>Metazoa</taxon>
        <taxon>Ecdysozoa</taxon>
        <taxon>Arthropoda</taxon>
        <taxon>Hexapoda</taxon>
        <taxon>Insecta</taxon>
        <taxon>Pterygota</taxon>
        <taxon>Neoptera</taxon>
        <taxon>Endopterygota</taxon>
        <taxon>Coleoptera</taxon>
        <taxon>Polyphaga</taxon>
        <taxon>Cucujiformia</taxon>
        <taxon>Tenebrionidae</taxon>
        <taxon>Zophobas</taxon>
    </lineage>
</organism>
<name>A0AA38MKC4_9CUCU</name>
<reference evidence="3" key="1">
    <citation type="journal article" date="2023" name="G3 (Bethesda)">
        <title>Whole genome assemblies of Zophobas morio and Tenebrio molitor.</title>
        <authorList>
            <person name="Kaur S."/>
            <person name="Stinson S.A."/>
            <person name="diCenzo G.C."/>
        </authorList>
    </citation>
    <scope>NUCLEOTIDE SEQUENCE</scope>
    <source>
        <strain evidence="3">QUZm001</strain>
    </source>
</reference>
<comment type="caution">
    <text evidence="3">The sequence shown here is derived from an EMBL/GenBank/DDBJ whole genome shotgun (WGS) entry which is preliminary data.</text>
</comment>